<reference evidence="2 3" key="1">
    <citation type="submission" date="2010-10" db="EMBL/GenBank/DDBJ databases">
        <authorList>
            <person name="Durkin A.S."/>
            <person name="Madupu R."/>
            <person name="Torralba M."/>
            <person name="Gillis M."/>
            <person name="Methe B."/>
            <person name="Sutton G."/>
            <person name="Nelson K.E."/>
        </authorList>
    </citation>
    <scope>NUCLEOTIDE SEQUENCE [LARGE SCALE GENOMIC DNA]</scope>
    <source>
        <strain evidence="2 3">ACS-139-V-Col8</strain>
    </source>
</reference>
<dbReference type="AlphaFoldDB" id="E4KMH4"/>
<dbReference type="Proteomes" id="UP000005990">
    <property type="component" value="Unassembled WGS sequence"/>
</dbReference>
<dbReference type="Pfam" id="PF05437">
    <property type="entry name" value="AzlD"/>
    <property type="match status" value="1"/>
</dbReference>
<keyword evidence="1" id="KW-0472">Membrane</keyword>
<feature type="transmembrane region" description="Helical" evidence="1">
    <location>
        <begin position="90"/>
        <end position="108"/>
    </location>
</feature>
<dbReference type="eggNOG" id="COG1687">
    <property type="taxonomic scope" value="Bacteria"/>
</dbReference>
<feature type="transmembrane region" description="Helical" evidence="1">
    <location>
        <begin position="6"/>
        <end position="29"/>
    </location>
</feature>
<name>E4KMH4_9LACT</name>
<proteinExistence type="predicted"/>
<evidence type="ECO:0000313" key="2">
    <source>
        <dbReference type="EMBL" id="EFR31830.1"/>
    </source>
</evidence>
<dbReference type="RefSeq" id="WP_006417670.1">
    <property type="nucleotide sequence ID" value="NZ_AENN01000005.1"/>
</dbReference>
<dbReference type="EMBL" id="AENN01000005">
    <property type="protein sequence ID" value="EFR31830.1"/>
    <property type="molecule type" value="Genomic_DNA"/>
</dbReference>
<evidence type="ECO:0000313" key="3">
    <source>
        <dbReference type="Proteomes" id="UP000005990"/>
    </source>
</evidence>
<protein>
    <submittedName>
        <fullName evidence="2">Branched-chain amino acid transport protein AzlD</fullName>
    </submittedName>
</protein>
<dbReference type="PIRSF" id="PIRSF003203">
    <property type="entry name" value="AzlD"/>
    <property type="match status" value="1"/>
</dbReference>
<organism evidence="2 3">
    <name type="scientific">Eremococcus coleocola ACS-139-V-Col8</name>
    <dbReference type="NCBI Taxonomy" id="908337"/>
    <lineage>
        <taxon>Bacteria</taxon>
        <taxon>Bacillati</taxon>
        <taxon>Bacillota</taxon>
        <taxon>Bacilli</taxon>
        <taxon>Lactobacillales</taxon>
        <taxon>Aerococcaceae</taxon>
        <taxon>Eremococcus</taxon>
    </lineage>
</organism>
<keyword evidence="1" id="KW-0812">Transmembrane</keyword>
<keyword evidence="3" id="KW-1185">Reference proteome</keyword>
<feature type="transmembrane region" description="Helical" evidence="1">
    <location>
        <begin position="41"/>
        <end position="59"/>
    </location>
</feature>
<dbReference type="STRING" id="908337.HMPREF9257_0272"/>
<sequence>MMTSSQVYITIALITLVTALIRFLPFIIFPANRKPPLFIQYLGTVLPMAAISLLVVYALKDTVFLTSPHGIPQICAVIALFFVHKWKRNTLLSIATGTFVYMFIIQVFF</sequence>
<gene>
    <name evidence="2" type="primary">azlD</name>
    <name evidence="2" type="ORF">HMPREF9257_0272</name>
</gene>
<feature type="transmembrane region" description="Helical" evidence="1">
    <location>
        <begin position="65"/>
        <end position="83"/>
    </location>
</feature>
<keyword evidence="1" id="KW-1133">Transmembrane helix</keyword>
<accession>E4KMH4</accession>
<dbReference type="InterPro" id="IPR008407">
    <property type="entry name" value="Brnchd-chn_aa_trnsp_AzlD"/>
</dbReference>
<evidence type="ECO:0000256" key="1">
    <source>
        <dbReference type="SAM" id="Phobius"/>
    </source>
</evidence>
<comment type="caution">
    <text evidence="2">The sequence shown here is derived from an EMBL/GenBank/DDBJ whole genome shotgun (WGS) entry which is preliminary data.</text>
</comment>